<dbReference type="EMBL" id="DROK01000045">
    <property type="protein sequence ID" value="HHI96519.1"/>
    <property type="molecule type" value="Genomic_DNA"/>
</dbReference>
<keyword evidence="8" id="KW-0443">Lipid metabolism</keyword>
<accession>A0A7V5NYF1</accession>
<evidence type="ECO:0000256" key="4">
    <source>
        <dbReference type="ARBA" id="ARBA00022516"/>
    </source>
</evidence>
<evidence type="ECO:0000256" key="1">
    <source>
        <dbReference type="ARBA" id="ARBA00002056"/>
    </source>
</evidence>
<sequence length="232" mass="26098">MSARSRSSLRILIVAGEASGDLHGASFLRALRELVPGIHAIGIGGARLRAAGLQCLFPAESLSIVGLPSLTELRNVFSAFTKILRLLKKEPPDLVVLIDFPDFNLLLARFAKRYNLPVFYYISPQIWAWREGRVKTIKKYVDTMAVILPFEVDFYARHGFRVEYVGHPLLDVVKPALSRKTLASLVGLDPERPWVGFFPGSRPREVRAHTRLFCETFTLLRQKNPAIQGIFV</sequence>
<evidence type="ECO:0000256" key="3">
    <source>
        <dbReference type="ARBA" id="ARBA00020902"/>
    </source>
</evidence>
<dbReference type="AlphaFoldDB" id="A0A7V5NYF1"/>
<comment type="function">
    <text evidence="1">Condensation of UDP-2,3-diacylglucosamine and 2,3-diacylglucosamine-1-phosphate to form lipid A disaccharide, a precursor of lipid A, a phosphorylated glycolipid that anchors the lipopolysaccharide to the outer membrane of the cell.</text>
</comment>
<evidence type="ECO:0000256" key="8">
    <source>
        <dbReference type="ARBA" id="ARBA00023098"/>
    </source>
</evidence>
<name>A0A7V5NYF1_9BACT</name>
<gene>
    <name evidence="11" type="primary">lpxB</name>
    <name evidence="11" type="ORF">ENJ96_01555</name>
</gene>
<dbReference type="GO" id="GO:0016020">
    <property type="term" value="C:membrane"/>
    <property type="evidence" value="ECO:0007669"/>
    <property type="project" value="GOC"/>
</dbReference>
<proteinExistence type="predicted"/>
<organism evidence="11">
    <name type="scientific">Thermodesulfatator atlanticus</name>
    <dbReference type="NCBI Taxonomy" id="501497"/>
    <lineage>
        <taxon>Bacteria</taxon>
        <taxon>Pseudomonadati</taxon>
        <taxon>Thermodesulfobacteriota</taxon>
        <taxon>Thermodesulfobacteria</taxon>
        <taxon>Thermodesulfobacteriales</taxon>
        <taxon>Thermodesulfatatoraceae</taxon>
        <taxon>Thermodesulfatator</taxon>
    </lineage>
</organism>
<keyword evidence="4" id="KW-0444">Lipid biosynthesis</keyword>
<evidence type="ECO:0000256" key="2">
    <source>
        <dbReference type="ARBA" id="ARBA00012687"/>
    </source>
</evidence>
<reference evidence="11" key="1">
    <citation type="journal article" date="2020" name="mSystems">
        <title>Genome- and Community-Level Interaction Insights into Carbon Utilization and Element Cycling Functions of Hydrothermarchaeota in Hydrothermal Sediment.</title>
        <authorList>
            <person name="Zhou Z."/>
            <person name="Liu Y."/>
            <person name="Xu W."/>
            <person name="Pan J."/>
            <person name="Luo Z.H."/>
            <person name="Li M."/>
        </authorList>
    </citation>
    <scope>NUCLEOTIDE SEQUENCE [LARGE SCALE GENOMIC DNA]</scope>
    <source>
        <strain evidence="11">HyVt-533</strain>
    </source>
</reference>
<evidence type="ECO:0000256" key="6">
    <source>
        <dbReference type="ARBA" id="ARBA00022676"/>
    </source>
</evidence>
<feature type="non-terminal residue" evidence="11">
    <location>
        <position position="232"/>
    </location>
</feature>
<evidence type="ECO:0000256" key="9">
    <source>
        <dbReference type="ARBA" id="ARBA00048975"/>
    </source>
</evidence>
<keyword evidence="5" id="KW-0441">Lipid A biosynthesis</keyword>
<dbReference type="GO" id="GO:0008915">
    <property type="term" value="F:lipid-A-disaccharide synthase activity"/>
    <property type="evidence" value="ECO:0007669"/>
    <property type="project" value="UniProtKB-UniRule"/>
</dbReference>
<dbReference type="EC" id="2.4.1.182" evidence="2 10"/>
<dbReference type="Pfam" id="PF02684">
    <property type="entry name" value="LpxB"/>
    <property type="match status" value="1"/>
</dbReference>
<comment type="catalytic activity">
    <reaction evidence="9">
        <text>a lipid X + a UDP-2-N,3-O-bis[(3R)-3-hydroxyacyl]-alpha-D-glucosamine = a lipid A disaccharide + UDP + H(+)</text>
        <dbReference type="Rhea" id="RHEA:67828"/>
        <dbReference type="ChEBI" id="CHEBI:15378"/>
        <dbReference type="ChEBI" id="CHEBI:58223"/>
        <dbReference type="ChEBI" id="CHEBI:137748"/>
        <dbReference type="ChEBI" id="CHEBI:176338"/>
        <dbReference type="ChEBI" id="CHEBI:176343"/>
        <dbReference type="EC" id="2.4.1.182"/>
    </reaction>
</comment>
<evidence type="ECO:0000256" key="7">
    <source>
        <dbReference type="ARBA" id="ARBA00022679"/>
    </source>
</evidence>
<evidence type="ECO:0000256" key="5">
    <source>
        <dbReference type="ARBA" id="ARBA00022556"/>
    </source>
</evidence>
<keyword evidence="6 11" id="KW-0328">Glycosyltransferase</keyword>
<dbReference type="GO" id="GO:0005543">
    <property type="term" value="F:phospholipid binding"/>
    <property type="evidence" value="ECO:0007669"/>
    <property type="project" value="TreeGrafter"/>
</dbReference>
<dbReference type="GO" id="GO:0009245">
    <property type="term" value="P:lipid A biosynthetic process"/>
    <property type="evidence" value="ECO:0007669"/>
    <property type="project" value="UniProtKB-UniRule"/>
</dbReference>
<keyword evidence="7 11" id="KW-0808">Transferase</keyword>
<dbReference type="PANTHER" id="PTHR30372">
    <property type="entry name" value="LIPID-A-DISACCHARIDE SYNTHASE"/>
    <property type="match status" value="1"/>
</dbReference>
<evidence type="ECO:0000313" key="11">
    <source>
        <dbReference type="EMBL" id="HHI96519.1"/>
    </source>
</evidence>
<dbReference type="InterPro" id="IPR003835">
    <property type="entry name" value="Glyco_trans_19"/>
</dbReference>
<dbReference type="Proteomes" id="UP000886101">
    <property type="component" value="Unassembled WGS sequence"/>
</dbReference>
<evidence type="ECO:0000256" key="10">
    <source>
        <dbReference type="NCBIfam" id="TIGR00215"/>
    </source>
</evidence>
<dbReference type="PANTHER" id="PTHR30372:SF4">
    <property type="entry name" value="LIPID-A-DISACCHARIDE SYNTHASE, MITOCHONDRIAL-RELATED"/>
    <property type="match status" value="1"/>
</dbReference>
<dbReference type="NCBIfam" id="TIGR00215">
    <property type="entry name" value="lpxB"/>
    <property type="match status" value="1"/>
</dbReference>
<protein>
    <recommendedName>
        <fullName evidence="3 10">Lipid-A-disaccharide synthase</fullName>
        <ecNumber evidence="2 10">2.4.1.182</ecNumber>
    </recommendedName>
</protein>
<dbReference type="SUPFAM" id="SSF53756">
    <property type="entry name" value="UDP-Glycosyltransferase/glycogen phosphorylase"/>
    <property type="match status" value="1"/>
</dbReference>
<comment type="caution">
    <text evidence="11">The sequence shown here is derived from an EMBL/GenBank/DDBJ whole genome shotgun (WGS) entry which is preliminary data.</text>
</comment>